<feature type="region of interest" description="Disordered" evidence="1">
    <location>
        <begin position="229"/>
        <end position="261"/>
    </location>
</feature>
<evidence type="ECO:0000256" key="1">
    <source>
        <dbReference type="SAM" id="MobiDB-lite"/>
    </source>
</evidence>
<proteinExistence type="predicted"/>
<keyword evidence="3" id="KW-1185">Reference proteome</keyword>
<accession>A0ABQ9T854</accession>
<sequence length="542" mass="58209">MGVVIVVGSPAVSTGTDFPSMRWSYHLGSRNLLSFAQASGRICRSDDLVGTAVVVNPVNYSESLADARTHERVPAMSSLGNFDEWAKLPGDRCRRYGLDALLDGATIDTFVSCKEGKFAPCDFCAHPPTRPTVVRVKRTRPPPRRDGDEPDEDDENDPHGFGSSRRRLFHPPGWGAAARRRTSYSSGASRHGAVGPPAYSPLGRTAGMTTTTTTTTMMRDRLFDYSDGSLSAGEEEEEKEEVVEEDEADEPRRGRPAGTMPQGIDRAALAAAQMTSDALERGTRAALAVWAHADGAPHWPCAWCCAQSRTSQPAERHGPASCFIRTCMVCVRPSSYKYVGKSSPLSPQVAAAAAVERSPSTAAAAAAVAAGTCGVSSRVCKTQPPPWSRDRRGHGDGGFDTRCHACFLPRTIRSVDGMALDSHPLGRFGPARCPWVFVIKVALLQVAMARSFMSPDKREFAPALAHACAVTWATQSDSSHDGCQAVASAVSERNIPRRLLDWGPADRPSAVDKVAKWLSGGTRLPNVVLFAPILARAFGLSF</sequence>
<evidence type="ECO:0000313" key="3">
    <source>
        <dbReference type="Proteomes" id="UP000798662"/>
    </source>
</evidence>
<organism evidence="2 3">
    <name type="scientific">Pyropia yezoensis</name>
    <name type="common">Susabi-nori</name>
    <name type="synonym">Porphyra yezoensis</name>
    <dbReference type="NCBI Taxonomy" id="2788"/>
    <lineage>
        <taxon>Eukaryota</taxon>
        <taxon>Rhodophyta</taxon>
        <taxon>Bangiophyceae</taxon>
        <taxon>Bangiales</taxon>
        <taxon>Bangiaceae</taxon>
        <taxon>Pyropia</taxon>
    </lineage>
</organism>
<evidence type="ECO:0000313" key="2">
    <source>
        <dbReference type="EMBL" id="KAK1857364.1"/>
    </source>
</evidence>
<gene>
    <name evidence="2" type="ORF">I4F81_012923</name>
</gene>
<dbReference type="EMBL" id="WMLA01000005">
    <property type="protein sequence ID" value="KAK1857364.1"/>
    <property type="molecule type" value="Genomic_DNA"/>
</dbReference>
<name>A0ABQ9T854_PYRYE</name>
<feature type="region of interest" description="Disordered" evidence="1">
    <location>
        <begin position="134"/>
        <end position="208"/>
    </location>
</feature>
<protein>
    <submittedName>
        <fullName evidence="2">Uncharacterized protein</fullName>
    </submittedName>
</protein>
<dbReference type="Proteomes" id="UP000798662">
    <property type="component" value="Unassembled WGS sequence"/>
</dbReference>
<feature type="compositionally biased region" description="Acidic residues" evidence="1">
    <location>
        <begin position="233"/>
        <end position="249"/>
    </location>
</feature>
<reference evidence="2" key="1">
    <citation type="submission" date="2019-11" db="EMBL/GenBank/DDBJ databases">
        <title>Nori genome reveals adaptations in red seaweeds to the harsh intertidal environment.</title>
        <authorList>
            <person name="Wang D."/>
            <person name="Mao Y."/>
        </authorList>
    </citation>
    <scope>NUCLEOTIDE SEQUENCE [LARGE SCALE GENOMIC DNA]</scope>
    <source>
        <tissue evidence="2">Gametophyte</tissue>
    </source>
</reference>
<comment type="caution">
    <text evidence="2">The sequence shown here is derived from an EMBL/GenBank/DDBJ whole genome shotgun (WGS) entry which is preliminary data.</text>
</comment>